<gene>
    <name evidence="2" type="ORF">PAL_GLEAN10018964</name>
</gene>
<dbReference type="Proteomes" id="UP000010552">
    <property type="component" value="Unassembled WGS sequence"/>
</dbReference>
<accession>L5L333</accession>
<keyword evidence="3" id="KW-1185">Reference proteome</keyword>
<name>L5L333_PTEAL</name>
<proteinExistence type="predicted"/>
<protein>
    <submittedName>
        <fullName evidence="2">Uncharacterized protein</fullName>
    </submittedName>
</protein>
<dbReference type="AlphaFoldDB" id="L5L333"/>
<reference evidence="3" key="1">
    <citation type="journal article" date="2013" name="Science">
        <title>Comparative analysis of bat genomes provides insight into the evolution of flight and immunity.</title>
        <authorList>
            <person name="Zhang G."/>
            <person name="Cowled C."/>
            <person name="Shi Z."/>
            <person name="Huang Z."/>
            <person name="Bishop-Lilly K.A."/>
            <person name="Fang X."/>
            <person name="Wynne J.W."/>
            <person name="Xiong Z."/>
            <person name="Baker M.L."/>
            <person name="Zhao W."/>
            <person name="Tachedjian M."/>
            <person name="Zhu Y."/>
            <person name="Zhou P."/>
            <person name="Jiang X."/>
            <person name="Ng J."/>
            <person name="Yang L."/>
            <person name="Wu L."/>
            <person name="Xiao J."/>
            <person name="Feng Y."/>
            <person name="Chen Y."/>
            <person name="Sun X."/>
            <person name="Zhang Y."/>
            <person name="Marsh G.A."/>
            <person name="Crameri G."/>
            <person name="Broder C.C."/>
            <person name="Frey K.G."/>
            <person name="Wang L.F."/>
            <person name="Wang J."/>
        </authorList>
    </citation>
    <scope>NUCLEOTIDE SEQUENCE [LARGE SCALE GENOMIC DNA]</scope>
</reference>
<evidence type="ECO:0000313" key="3">
    <source>
        <dbReference type="Proteomes" id="UP000010552"/>
    </source>
</evidence>
<evidence type="ECO:0000256" key="1">
    <source>
        <dbReference type="SAM" id="MobiDB-lite"/>
    </source>
</evidence>
<dbReference type="InParanoid" id="L5L333"/>
<organism evidence="2 3">
    <name type="scientific">Pteropus alecto</name>
    <name type="common">Black flying fox</name>
    <dbReference type="NCBI Taxonomy" id="9402"/>
    <lineage>
        <taxon>Eukaryota</taxon>
        <taxon>Metazoa</taxon>
        <taxon>Chordata</taxon>
        <taxon>Craniata</taxon>
        <taxon>Vertebrata</taxon>
        <taxon>Euteleostomi</taxon>
        <taxon>Mammalia</taxon>
        <taxon>Eutheria</taxon>
        <taxon>Laurasiatheria</taxon>
        <taxon>Chiroptera</taxon>
        <taxon>Yinpterochiroptera</taxon>
        <taxon>Pteropodoidea</taxon>
        <taxon>Pteropodidae</taxon>
        <taxon>Pteropodinae</taxon>
        <taxon>Pteropus</taxon>
    </lineage>
</organism>
<feature type="region of interest" description="Disordered" evidence="1">
    <location>
        <begin position="83"/>
        <end position="104"/>
    </location>
</feature>
<sequence>MLADLRYVGGHAMALFRADNLCQPPAPGSVVLHVRAAFFTGQAACWVNVLAVGKAQARLPSPPSIWPPALHGTFPSLCQMQAAQVPPTPGPSPHWASTAALASL</sequence>
<dbReference type="EMBL" id="KB030406">
    <property type="protein sequence ID" value="ELK17428.1"/>
    <property type="molecule type" value="Genomic_DNA"/>
</dbReference>
<evidence type="ECO:0000313" key="2">
    <source>
        <dbReference type="EMBL" id="ELK17428.1"/>
    </source>
</evidence>